<dbReference type="Pfam" id="PF00190">
    <property type="entry name" value="Cupin_1"/>
    <property type="match status" value="3"/>
</dbReference>
<dbReference type="PROSITE" id="PS00305">
    <property type="entry name" value="11S_SEED_STORAGE"/>
    <property type="match status" value="1"/>
</dbReference>
<feature type="signal peptide" evidence="5">
    <location>
        <begin position="1"/>
        <end position="22"/>
    </location>
</feature>
<evidence type="ECO:0000256" key="1">
    <source>
        <dbReference type="ARBA" id="ARBA00007178"/>
    </source>
</evidence>
<dbReference type="Proteomes" id="UP001604277">
    <property type="component" value="Unassembled WGS sequence"/>
</dbReference>
<dbReference type="InterPro" id="IPR050253">
    <property type="entry name" value="Seed_Storage-Functional"/>
</dbReference>
<dbReference type="InterPro" id="IPR006045">
    <property type="entry name" value="Cupin_1"/>
</dbReference>
<dbReference type="EMBL" id="JBFOLJ010000006">
    <property type="protein sequence ID" value="KAL2530307.1"/>
    <property type="molecule type" value="Genomic_DNA"/>
</dbReference>
<keyword evidence="5" id="KW-0732">Signal</keyword>
<evidence type="ECO:0000256" key="6">
    <source>
        <dbReference type="SAM" id="MobiDB-lite"/>
    </source>
</evidence>
<sequence>MAKLSLLSLSFSLLFLFGGCLAQLGSQQQYLWQDLQQQQQHRLRAKTDCRIERLTAQEPSRTYPSEAGFTEFWDRNNEQFECAGVAAVRNVIQTQGLFLPHYNSAPQLLYVVQGKLFFPVFLPTAFQIRETRNCKFVVLINAGRGLLGIVIPGCAETFESETQQGSEGQRRFLDRHQKVRQFRQGDVLALPAGVTLWFYNNGDEQIVTVSLLDTANEMNQLDLKFRNFFLAGNQQSGRQSQGQQEGESQGKGESENSNIFNGFEDEVLADAFNVETETIRKLKGQWDRRGRIVRAEKFNVVFPREEEEEKQRQQGQQGRGGPNGLEETLCTMRFRENLAHPTRADIFNPRAGRLATLNGQTLPILNVLQLSAVRGVLYKNATMAPHWNVNAHSAIYITRGSSRIQVVGHSGKLVFDGEVKEGQLIIIPQNFVVVKKAGEQGCEWIAFKTNDNAMISPLAGRLSAFRSMPIEVVMNAYQISREEAQNLKYSREESIVFSSSSSSSRSAKPKSLEYAWDVIKSVM</sequence>
<dbReference type="GO" id="GO:0045735">
    <property type="term" value="F:nutrient reservoir activity"/>
    <property type="evidence" value="ECO:0007669"/>
    <property type="project" value="UniProtKB-KW"/>
</dbReference>
<dbReference type="PANTHER" id="PTHR31189:SF76">
    <property type="entry name" value="11S GLOBULIN SUBUNIT BETA-LIKE"/>
    <property type="match status" value="1"/>
</dbReference>
<comment type="subunit">
    <text evidence="5">Hexamer; each subunit is composed of an acidic and a basic chain derived from a single precursor and linked by a disulfide bond.</text>
</comment>
<evidence type="ECO:0000313" key="9">
    <source>
        <dbReference type="Proteomes" id="UP001604277"/>
    </source>
</evidence>
<dbReference type="InterPro" id="IPR011051">
    <property type="entry name" value="RmlC_Cupin_sf"/>
</dbReference>
<evidence type="ECO:0000259" key="7">
    <source>
        <dbReference type="SMART" id="SM00835"/>
    </source>
</evidence>
<feature type="chain" id="PRO_5044528678" evidence="5">
    <location>
        <begin position="23"/>
        <end position="523"/>
    </location>
</feature>
<protein>
    <submittedName>
        <fullName evidence="8">12S seed storage protein CRA1</fullName>
    </submittedName>
</protein>
<dbReference type="FunFam" id="2.60.120.10:FF:000073">
    <property type="entry name" value="Glycinin G1"/>
    <property type="match status" value="1"/>
</dbReference>
<dbReference type="CDD" id="cd02242">
    <property type="entry name" value="cupin_11S_legumin_N"/>
    <property type="match status" value="1"/>
</dbReference>
<dbReference type="SMART" id="SM00835">
    <property type="entry name" value="Cupin_1"/>
    <property type="match status" value="2"/>
</dbReference>
<dbReference type="PRINTS" id="PR00439">
    <property type="entry name" value="11SGLOBULIN"/>
</dbReference>
<dbReference type="InterPro" id="IPR014710">
    <property type="entry name" value="RmlC-like_jellyroll"/>
</dbReference>
<dbReference type="InterPro" id="IPR022379">
    <property type="entry name" value="11S_seedstore_CS"/>
</dbReference>
<organism evidence="8 9">
    <name type="scientific">Forsythia ovata</name>
    <dbReference type="NCBI Taxonomy" id="205694"/>
    <lineage>
        <taxon>Eukaryota</taxon>
        <taxon>Viridiplantae</taxon>
        <taxon>Streptophyta</taxon>
        <taxon>Embryophyta</taxon>
        <taxon>Tracheophyta</taxon>
        <taxon>Spermatophyta</taxon>
        <taxon>Magnoliopsida</taxon>
        <taxon>eudicotyledons</taxon>
        <taxon>Gunneridae</taxon>
        <taxon>Pentapetalae</taxon>
        <taxon>asterids</taxon>
        <taxon>lamiids</taxon>
        <taxon>Lamiales</taxon>
        <taxon>Oleaceae</taxon>
        <taxon>Forsythieae</taxon>
        <taxon>Forsythia</taxon>
    </lineage>
</organism>
<gene>
    <name evidence="8" type="ORF">Fot_22908</name>
</gene>
<keyword evidence="2 5" id="KW-0758">Storage protein</keyword>
<comment type="caution">
    <text evidence="8">The sequence shown here is derived from an EMBL/GenBank/DDBJ whole genome shotgun (WGS) entry which is preliminary data.</text>
</comment>
<dbReference type="Gene3D" id="2.60.120.10">
    <property type="entry name" value="Jelly Rolls"/>
    <property type="match status" value="3"/>
</dbReference>
<dbReference type="AlphaFoldDB" id="A0ABD1UZ18"/>
<keyword evidence="3 5" id="KW-0708">Seed storage protein</keyword>
<dbReference type="PROSITE" id="PS51257">
    <property type="entry name" value="PROKAR_LIPOPROTEIN"/>
    <property type="match status" value="1"/>
</dbReference>
<reference evidence="9" key="1">
    <citation type="submission" date="2024-07" db="EMBL/GenBank/DDBJ databases">
        <title>Two chromosome-level genome assemblies of Korean endemic species Abeliophyllum distichum and Forsythia ovata (Oleaceae).</title>
        <authorList>
            <person name="Jang H."/>
        </authorList>
    </citation>
    <scope>NUCLEOTIDE SEQUENCE [LARGE SCALE GENOMIC DNA]</scope>
</reference>
<feature type="region of interest" description="Disordered" evidence="6">
    <location>
        <begin position="304"/>
        <end position="324"/>
    </location>
</feature>
<evidence type="ECO:0000256" key="4">
    <source>
        <dbReference type="ARBA" id="ARBA00023157"/>
    </source>
</evidence>
<evidence type="ECO:0000256" key="5">
    <source>
        <dbReference type="RuleBase" id="RU003681"/>
    </source>
</evidence>
<keyword evidence="4 5" id="KW-1015">Disulfide bond</keyword>
<comment type="similarity">
    <text evidence="1 5">Belongs to the 11S seed storage protein (globulins) family.</text>
</comment>
<dbReference type="SUPFAM" id="SSF51182">
    <property type="entry name" value="RmlC-like cupins"/>
    <property type="match status" value="1"/>
</dbReference>
<feature type="domain" description="Cupin type-1" evidence="7">
    <location>
        <begin position="52"/>
        <end position="280"/>
    </location>
</feature>
<feature type="region of interest" description="Disordered" evidence="6">
    <location>
        <begin position="234"/>
        <end position="258"/>
    </location>
</feature>
<feature type="compositionally biased region" description="Low complexity" evidence="6">
    <location>
        <begin position="234"/>
        <end position="247"/>
    </location>
</feature>
<dbReference type="PANTHER" id="PTHR31189">
    <property type="entry name" value="OS03G0336100 PROTEIN-RELATED"/>
    <property type="match status" value="1"/>
</dbReference>
<name>A0ABD1UZ18_9LAMI</name>
<evidence type="ECO:0000313" key="8">
    <source>
        <dbReference type="EMBL" id="KAL2530307.1"/>
    </source>
</evidence>
<dbReference type="InterPro" id="IPR006044">
    <property type="entry name" value="11S_seedstore_pln"/>
</dbReference>
<proteinExistence type="inferred from homology"/>
<keyword evidence="9" id="KW-1185">Reference proteome</keyword>
<accession>A0ABD1UZ18</accession>
<comment type="function">
    <text evidence="5">Seed storage protein.</text>
</comment>
<dbReference type="CDD" id="cd02243">
    <property type="entry name" value="cupin_11S_legumin_C"/>
    <property type="match status" value="1"/>
</dbReference>
<evidence type="ECO:0000256" key="2">
    <source>
        <dbReference type="ARBA" id="ARBA00022761"/>
    </source>
</evidence>
<evidence type="ECO:0000256" key="3">
    <source>
        <dbReference type="ARBA" id="ARBA00023129"/>
    </source>
</evidence>
<feature type="domain" description="Cupin type-1" evidence="7">
    <location>
        <begin position="336"/>
        <end position="485"/>
    </location>
</feature>